<dbReference type="EMBL" id="JBHSWV010000280">
    <property type="protein sequence ID" value="MFC6766654.1"/>
    <property type="molecule type" value="Genomic_DNA"/>
</dbReference>
<dbReference type="Proteomes" id="UP001596383">
    <property type="component" value="Unassembled WGS sequence"/>
</dbReference>
<protein>
    <submittedName>
        <fullName evidence="1">Uncharacterized protein</fullName>
    </submittedName>
</protein>
<gene>
    <name evidence="1" type="ORF">ACFQE6_17140</name>
</gene>
<proteinExistence type="predicted"/>
<evidence type="ECO:0000313" key="1">
    <source>
        <dbReference type="EMBL" id="MFC6766654.1"/>
    </source>
</evidence>
<accession>A0ABD5SP53</accession>
<keyword evidence="2" id="KW-1185">Reference proteome</keyword>
<name>A0ABD5SP53_9EURY</name>
<comment type="caution">
    <text evidence="1">The sequence shown here is derived from an EMBL/GenBank/DDBJ whole genome shotgun (WGS) entry which is preliminary data.</text>
</comment>
<dbReference type="RefSeq" id="WP_273739607.1">
    <property type="nucleotide sequence ID" value="NZ_JAQIVI010000280.1"/>
</dbReference>
<evidence type="ECO:0000313" key="2">
    <source>
        <dbReference type="Proteomes" id="UP001596383"/>
    </source>
</evidence>
<reference evidence="1 2" key="1">
    <citation type="journal article" date="2019" name="Int. J. Syst. Evol. Microbiol.">
        <title>The Global Catalogue of Microorganisms (GCM) 10K type strain sequencing project: providing services to taxonomists for standard genome sequencing and annotation.</title>
        <authorList>
            <consortium name="The Broad Institute Genomics Platform"/>
            <consortium name="The Broad Institute Genome Sequencing Center for Infectious Disease"/>
            <person name="Wu L."/>
            <person name="Ma J."/>
        </authorList>
    </citation>
    <scope>NUCLEOTIDE SEQUENCE [LARGE SCALE GENOMIC DNA]</scope>
    <source>
        <strain evidence="1 2">LMG 29247</strain>
    </source>
</reference>
<sequence length="60" mass="6134">MSQGLGSAINFGVGSFGAARVGTILEGGSFGTLFRVFTVHPLIAFVTMFATNRLGAPATN</sequence>
<organism evidence="1 2">
    <name type="scientific">Natrinema soli</name>
    <dbReference type="NCBI Taxonomy" id="1930624"/>
    <lineage>
        <taxon>Archaea</taxon>
        <taxon>Methanobacteriati</taxon>
        <taxon>Methanobacteriota</taxon>
        <taxon>Stenosarchaea group</taxon>
        <taxon>Halobacteria</taxon>
        <taxon>Halobacteriales</taxon>
        <taxon>Natrialbaceae</taxon>
        <taxon>Natrinema</taxon>
    </lineage>
</organism>
<dbReference type="AlphaFoldDB" id="A0ABD5SP53"/>